<reference evidence="2 3" key="1">
    <citation type="journal article" date="2024" name="J Genomics">
        <title>Draft genome sequencing and assembly of Favolaschia claudopus CIRM-BRFM 2984 isolated from oak limbs.</title>
        <authorList>
            <person name="Navarro D."/>
            <person name="Drula E."/>
            <person name="Chaduli D."/>
            <person name="Cazenave R."/>
            <person name="Ahrendt S."/>
            <person name="Wang J."/>
            <person name="Lipzen A."/>
            <person name="Daum C."/>
            <person name="Barry K."/>
            <person name="Grigoriev I.V."/>
            <person name="Favel A."/>
            <person name="Rosso M.N."/>
            <person name="Martin F."/>
        </authorList>
    </citation>
    <scope>NUCLEOTIDE SEQUENCE [LARGE SCALE GENOMIC DNA]</scope>
    <source>
        <strain evidence="2 3">CIRM-BRFM 2984</strain>
    </source>
</reference>
<comment type="caution">
    <text evidence="2">The sequence shown here is derived from an EMBL/GenBank/DDBJ whole genome shotgun (WGS) entry which is preliminary data.</text>
</comment>
<sequence length="387" mass="42530">MTTLTTALLSPFSLPFSLLRIFFPFSYPTSPSPSPTPTLPASKSDSLCSAPRPRHRHAQGVATRRPNSEAAAVEGYWRWAGPEAGVILYQYHHQHHQCQRVGEEEEEAGKAGLNLNLKTLADVQVSHPSPVFACRPRRVRTYYPAPEESAGCGADEDAVDAVLHALDTDTSASSSSFDSDTSFTLPPPPPPHPHPRANNNNTGLGLGITGLFKADGSPFDGMGVVSFGARAEPESSESREHESSSPRRRAGLSRAFLEEAERTWAADPHHRILSVIEEEQLEEEGEGDMEQLPPRVEGRGRERLGGRVQHHAMKNPTKPKTTRPVVRERDLSTLDTISSKLKRRQDSRSSPKPKPKSMPSSSSGPLRRSPSKELSARPRTPLPVWHR</sequence>
<feature type="compositionally biased region" description="Low complexity" evidence="1">
    <location>
        <begin position="170"/>
        <end position="184"/>
    </location>
</feature>
<dbReference type="Proteomes" id="UP001362999">
    <property type="component" value="Unassembled WGS sequence"/>
</dbReference>
<feature type="compositionally biased region" description="Basic and acidic residues" evidence="1">
    <location>
        <begin position="231"/>
        <end position="245"/>
    </location>
</feature>
<dbReference type="AlphaFoldDB" id="A0AAW0A794"/>
<gene>
    <name evidence="2" type="ORF">R3P38DRAFT_3368062</name>
</gene>
<evidence type="ECO:0000256" key="1">
    <source>
        <dbReference type="SAM" id="MobiDB-lite"/>
    </source>
</evidence>
<proteinExistence type="predicted"/>
<feature type="region of interest" description="Disordered" evidence="1">
    <location>
        <begin position="278"/>
        <end position="387"/>
    </location>
</feature>
<evidence type="ECO:0000313" key="2">
    <source>
        <dbReference type="EMBL" id="KAK7001686.1"/>
    </source>
</evidence>
<keyword evidence="3" id="KW-1185">Reference proteome</keyword>
<name>A0AAW0A794_9AGAR</name>
<dbReference type="EMBL" id="JAWWNJ010000082">
    <property type="protein sequence ID" value="KAK7001686.1"/>
    <property type="molecule type" value="Genomic_DNA"/>
</dbReference>
<feature type="compositionally biased region" description="Low complexity" evidence="1">
    <location>
        <begin position="357"/>
        <end position="368"/>
    </location>
</feature>
<feature type="compositionally biased region" description="Acidic residues" evidence="1">
    <location>
        <begin position="278"/>
        <end position="289"/>
    </location>
</feature>
<organism evidence="2 3">
    <name type="scientific">Favolaschia claudopus</name>
    <dbReference type="NCBI Taxonomy" id="2862362"/>
    <lineage>
        <taxon>Eukaryota</taxon>
        <taxon>Fungi</taxon>
        <taxon>Dikarya</taxon>
        <taxon>Basidiomycota</taxon>
        <taxon>Agaricomycotina</taxon>
        <taxon>Agaricomycetes</taxon>
        <taxon>Agaricomycetidae</taxon>
        <taxon>Agaricales</taxon>
        <taxon>Marasmiineae</taxon>
        <taxon>Mycenaceae</taxon>
        <taxon>Favolaschia</taxon>
    </lineage>
</organism>
<feature type="region of interest" description="Disordered" evidence="1">
    <location>
        <begin position="170"/>
        <end position="203"/>
    </location>
</feature>
<accession>A0AAW0A794</accession>
<feature type="region of interest" description="Disordered" evidence="1">
    <location>
        <begin position="29"/>
        <end position="67"/>
    </location>
</feature>
<feature type="compositionally biased region" description="Basic and acidic residues" evidence="1">
    <location>
        <begin position="296"/>
        <end position="305"/>
    </location>
</feature>
<feature type="region of interest" description="Disordered" evidence="1">
    <location>
        <begin position="229"/>
        <end position="250"/>
    </location>
</feature>
<protein>
    <submittedName>
        <fullName evidence="2">Uncharacterized protein</fullName>
    </submittedName>
</protein>
<evidence type="ECO:0000313" key="3">
    <source>
        <dbReference type="Proteomes" id="UP001362999"/>
    </source>
</evidence>